<accession>A0A2G8JVH5</accession>
<feature type="compositionally biased region" description="Polar residues" evidence="1">
    <location>
        <begin position="261"/>
        <end position="274"/>
    </location>
</feature>
<comment type="caution">
    <text evidence="3">The sequence shown here is derived from an EMBL/GenBank/DDBJ whole genome shotgun (WGS) entry which is preliminary data.</text>
</comment>
<keyword evidence="4" id="KW-1185">Reference proteome</keyword>
<dbReference type="EMBL" id="MRZV01001202">
    <property type="protein sequence ID" value="PIK39771.1"/>
    <property type="molecule type" value="Genomic_DNA"/>
</dbReference>
<dbReference type="PANTHER" id="PTHR47915:SF1">
    <property type="entry name" value="SI:DKEY-19B23.7"/>
    <property type="match status" value="1"/>
</dbReference>
<name>A0A2G8JVH5_STIJA</name>
<dbReference type="InterPro" id="IPR057208">
    <property type="entry name" value="DUF7886"/>
</dbReference>
<protein>
    <recommendedName>
        <fullName evidence="2">DUF7886 domain-containing protein</fullName>
    </recommendedName>
</protein>
<evidence type="ECO:0000259" key="2">
    <source>
        <dbReference type="Pfam" id="PF25377"/>
    </source>
</evidence>
<gene>
    <name evidence="3" type="ORF">BSL78_23392</name>
</gene>
<dbReference type="Pfam" id="PF25377">
    <property type="entry name" value="DUF7886"/>
    <property type="match status" value="1"/>
</dbReference>
<evidence type="ECO:0000256" key="1">
    <source>
        <dbReference type="SAM" id="MobiDB-lite"/>
    </source>
</evidence>
<dbReference type="OrthoDB" id="239865at2759"/>
<feature type="region of interest" description="Disordered" evidence="1">
    <location>
        <begin position="243"/>
        <end position="274"/>
    </location>
</feature>
<organism evidence="3 4">
    <name type="scientific">Stichopus japonicus</name>
    <name type="common">Sea cucumber</name>
    <dbReference type="NCBI Taxonomy" id="307972"/>
    <lineage>
        <taxon>Eukaryota</taxon>
        <taxon>Metazoa</taxon>
        <taxon>Echinodermata</taxon>
        <taxon>Eleutherozoa</taxon>
        <taxon>Echinozoa</taxon>
        <taxon>Holothuroidea</taxon>
        <taxon>Aspidochirotacea</taxon>
        <taxon>Aspidochirotida</taxon>
        <taxon>Stichopodidae</taxon>
        <taxon>Apostichopus</taxon>
    </lineage>
</organism>
<dbReference type="Proteomes" id="UP000230750">
    <property type="component" value="Unassembled WGS sequence"/>
</dbReference>
<sequence length="274" mass="30739">MLAVGCVRGFKYFSMYLRGKEEMVCTVLNEPVTPRSSTPVSTEGGQVFFSGSQPELPVDQKDLMLSQGTQKRLSGYGYMDIGLPPASPSEREITPARQDSTLFLLAGYGKYSCPYVWVRSNHDRLVKLNEENKCNKDSPLRLKTTSAWNEKDIRAWEILAELVKLNTRPSPSNPFAVDLQYFDSLDIGERVIALGAMSHLLQQIFSHGPDKAYAGLVADDLKEVTRRHFKDLLLLMKQHPQSAVQSSHVRSDPANKGQLRTHGQGQRSYSQGYK</sequence>
<evidence type="ECO:0000313" key="4">
    <source>
        <dbReference type="Proteomes" id="UP000230750"/>
    </source>
</evidence>
<proteinExistence type="predicted"/>
<feature type="domain" description="DUF7886" evidence="2">
    <location>
        <begin position="87"/>
        <end position="230"/>
    </location>
</feature>
<reference evidence="3 4" key="1">
    <citation type="journal article" date="2017" name="PLoS Biol.">
        <title>The sea cucumber genome provides insights into morphological evolution and visceral regeneration.</title>
        <authorList>
            <person name="Zhang X."/>
            <person name="Sun L."/>
            <person name="Yuan J."/>
            <person name="Sun Y."/>
            <person name="Gao Y."/>
            <person name="Zhang L."/>
            <person name="Li S."/>
            <person name="Dai H."/>
            <person name="Hamel J.F."/>
            <person name="Liu C."/>
            <person name="Yu Y."/>
            <person name="Liu S."/>
            <person name="Lin W."/>
            <person name="Guo K."/>
            <person name="Jin S."/>
            <person name="Xu P."/>
            <person name="Storey K.B."/>
            <person name="Huan P."/>
            <person name="Zhang T."/>
            <person name="Zhou Y."/>
            <person name="Zhang J."/>
            <person name="Lin C."/>
            <person name="Li X."/>
            <person name="Xing L."/>
            <person name="Huo D."/>
            <person name="Sun M."/>
            <person name="Wang L."/>
            <person name="Mercier A."/>
            <person name="Li F."/>
            <person name="Yang H."/>
            <person name="Xiang J."/>
        </authorList>
    </citation>
    <scope>NUCLEOTIDE SEQUENCE [LARGE SCALE GENOMIC DNA]</scope>
    <source>
        <strain evidence="3">Shaxun</strain>
        <tissue evidence="3">Muscle</tissue>
    </source>
</reference>
<evidence type="ECO:0000313" key="3">
    <source>
        <dbReference type="EMBL" id="PIK39771.1"/>
    </source>
</evidence>
<dbReference type="AlphaFoldDB" id="A0A2G8JVH5"/>
<dbReference type="PANTHER" id="PTHR47915">
    <property type="entry name" value="SI:DKEY-19B23.7"/>
    <property type="match status" value="1"/>
</dbReference>